<reference evidence="8" key="1">
    <citation type="submission" date="2017-02" db="EMBL/GenBank/DDBJ databases">
        <authorList>
            <person name="Varghese N."/>
            <person name="Submissions S."/>
        </authorList>
    </citation>
    <scope>NUCLEOTIDE SEQUENCE [LARGE SCALE GENOMIC DNA]</scope>
    <source>
        <strain evidence="8">DSM 16521</strain>
    </source>
</reference>
<evidence type="ECO:0000256" key="4">
    <source>
        <dbReference type="ARBA" id="ARBA00022989"/>
    </source>
</evidence>
<evidence type="ECO:0000256" key="2">
    <source>
        <dbReference type="ARBA" id="ARBA00009765"/>
    </source>
</evidence>
<dbReference type="GO" id="GO:0016020">
    <property type="term" value="C:membrane"/>
    <property type="evidence" value="ECO:0007669"/>
    <property type="project" value="UniProtKB-SubCell"/>
</dbReference>
<comment type="subcellular location">
    <subcellularLocation>
        <location evidence="1">Membrane</location>
        <topology evidence="1">Multi-pass membrane protein</topology>
    </subcellularLocation>
</comment>
<dbReference type="OrthoDB" id="9803416at2"/>
<dbReference type="PANTHER" id="PTHR47891:SF2">
    <property type="entry name" value="MAGNESIUM AND COBALT TRANSPORTER"/>
    <property type="match status" value="1"/>
</dbReference>
<dbReference type="SUPFAM" id="SSF143865">
    <property type="entry name" value="CorA soluble domain-like"/>
    <property type="match status" value="1"/>
</dbReference>
<feature type="transmembrane region" description="Helical" evidence="6">
    <location>
        <begin position="252"/>
        <end position="272"/>
    </location>
</feature>
<evidence type="ECO:0000313" key="7">
    <source>
        <dbReference type="EMBL" id="SJZ51948.1"/>
    </source>
</evidence>
<dbReference type="GO" id="GO:0046873">
    <property type="term" value="F:metal ion transmembrane transporter activity"/>
    <property type="evidence" value="ECO:0007669"/>
    <property type="project" value="InterPro"/>
</dbReference>
<dbReference type="InterPro" id="IPR045861">
    <property type="entry name" value="CorA_cytoplasmic_dom"/>
</dbReference>
<dbReference type="Pfam" id="PF01544">
    <property type="entry name" value="CorA"/>
    <property type="match status" value="1"/>
</dbReference>
<evidence type="ECO:0000256" key="3">
    <source>
        <dbReference type="ARBA" id="ARBA00022692"/>
    </source>
</evidence>
<dbReference type="SUPFAM" id="SSF144083">
    <property type="entry name" value="Magnesium transport protein CorA, transmembrane region"/>
    <property type="match status" value="1"/>
</dbReference>
<dbReference type="InterPro" id="IPR047199">
    <property type="entry name" value="CorA-like"/>
</dbReference>
<evidence type="ECO:0000256" key="1">
    <source>
        <dbReference type="ARBA" id="ARBA00004141"/>
    </source>
</evidence>
<dbReference type="Gene3D" id="1.20.58.340">
    <property type="entry name" value="Magnesium transport protein CorA, transmembrane region"/>
    <property type="match status" value="2"/>
</dbReference>
<protein>
    <submittedName>
        <fullName evidence="7">Magnesium transporter</fullName>
    </submittedName>
</protein>
<gene>
    <name evidence="7" type="ORF">SAMN02745885_00122</name>
</gene>
<dbReference type="PANTHER" id="PTHR47891">
    <property type="entry name" value="TRANSPORTER-RELATED"/>
    <property type="match status" value="1"/>
</dbReference>
<dbReference type="RefSeq" id="WP_078664275.1">
    <property type="nucleotide sequence ID" value="NZ_FUXM01000001.1"/>
</dbReference>
<dbReference type="CDD" id="cd12827">
    <property type="entry name" value="EcCorA_ZntB-like_u2"/>
    <property type="match status" value="1"/>
</dbReference>
<dbReference type="EMBL" id="FUXM01000001">
    <property type="protein sequence ID" value="SJZ51948.1"/>
    <property type="molecule type" value="Genomic_DNA"/>
</dbReference>
<name>A0A1T4LBM7_9FIRM</name>
<feature type="transmembrane region" description="Helical" evidence="6">
    <location>
        <begin position="284"/>
        <end position="303"/>
    </location>
</feature>
<organism evidence="7 8">
    <name type="scientific">Carboxydocella sporoproducens DSM 16521</name>
    <dbReference type="NCBI Taxonomy" id="1121270"/>
    <lineage>
        <taxon>Bacteria</taxon>
        <taxon>Bacillati</taxon>
        <taxon>Bacillota</taxon>
        <taxon>Clostridia</taxon>
        <taxon>Eubacteriales</taxon>
        <taxon>Clostridiales Family XVI. Incertae Sedis</taxon>
        <taxon>Carboxydocella</taxon>
    </lineage>
</organism>
<sequence>MVEVFITETNNNSLQKSQITKGVWIDVTAPEPHEIDLLVEHTGVKREFLFHPLDLDEQARIDQEGDQILIIVDIPYSESDQDFYTVPLGIIIVRDEFIITVCSVQSPVIEDFKREKVKGFFTYKKTRFVFQLFQQIASYYLKYLRMINRKREQIESILHQSMKNEEIFNLLDLEKSLVYFTTSLKANELLMEKMLRLKILNMYEEDKDVLEDAIIENKQAIEMAHIYSNILSGMMDAFASIISNNLNIVMKFLTSVTLVLSIPTMVASFFGMNVSIPMQNYPHAFLMTIILSLLLSVLLAIYFRKKDLF</sequence>
<dbReference type="Proteomes" id="UP000189933">
    <property type="component" value="Unassembled WGS sequence"/>
</dbReference>
<proteinExistence type="inferred from homology"/>
<dbReference type="AlphaFoldDB" id="A0A1T4LBM7"/>
<comment type="similarity">
    <text evidence="2">Belongs to the CorA metal ion transporter (MIT) (TC 1.A.35) family.</text>
</comment>
<keyword evidence="3 6" id="KW-0812">Transmembrane</keyword>
<keyword evidence="5 6" id="KW-0472">Membrane</keyword>
<evidence type="ECO:0000256" key="5">
    <source>
        <dbReference type="ARBA" id="ARBA00023136"/>
    </source>
</evidence>
<dbReference type="Gene3D" id="3.30.460.20">
    <property type="entry name" value="CorA soluble domain-like"/>
    <property type="match status" value="1"/>
</dbReference>
<evidence type="ECO:0000256" key="6">
    <source>
        <dbReference type="SAM" id="Phobius"/>
    </source>
</evidence>
<evidence type="ECO:0000313" key="8">
    <source>
        <dbReference type="Proteomes" id="UP000189933"/>
    </source>
</evidence>
<dbReference type="InterPro" id="IPR045863">
    <property type="entry name" value="CorA_TM1_TM2"/>
</dbReference>
<dbReference type="InterPro" id="IPR002523">
    <property type="entry name" value="MgTranspt_CorA/ZnTranspt_ZntB"/>
</dbReference>
<accession>A0A1T4LBM7</accession>
<keyword evidence="4 6" id="KW-1133">Transmembrane helix</keyword>
<keyword evidence="8" id="KW-1185">Reference proteome</keyword>